<evidence type="ECO:0000256" key="1">
    <source>
        <dbReference type="ARBA" id="ARBA00004123"/>
    </source>
</evidence>
<dbReference type="AlphaFoldDB" id="A0AAQ3Q898"/>
<keyword evidence="4" id="KW-0804">Transcription</keyword>
<reference evidence="8 9" key="1">
    <citation type="submission" date="2023-10" db="EMBL/GenBank/DDBJ databases">
        <title>Chromosome-scale genome assembly provides insights into flower coloration mechanisms of Canna indica.</title>
        <authorList>
            <person name="Li C."/>
        </authorList>
    </citation>
    <scope>NUCLEOTIDE SEQUENCE [LARGE SCALE GENOMIC DNA]</scope>
    <source>
        <tissue evidence="8">Flower</tissue>
    </source>
</reference>
<dbReference type="Gene3D" id="4.10.280.10">
    <property type="entry name" value="Helix-loop-helix DNA-binding domain"/>
    <property type="match status" value="1"/>
</dbReference>
<keyword evidence="6" id="KW-0175">Coiled coil</keyword>
<comment type="similarity">
    <text evidence="2">Belongs to the bHLH protein family.</text>
</comment>
<evidence type="ECO:0000256" key="5">
    <source>
        <dbReference type="ARBA" id="ARBA00023242"/>
    </source>
</evidence>
<dbReference type="GO" id="GO:0005634">
    <property type="term" value="C:nucleus"/>
    <property type="evidence" value="ECO:0007669"/>
    <property type="project" value="UniProtKB-SubCell"/>
</dbReference>
<evidence type="ECO:0000313" key="8">
    <source>
        <dbReference type="EMBL" id="WOL01379.1"/>
    </source>
</evidence>
<organism evidence="8 9">
    <name type="scientific">Canna indica</name>
    <name type="common">Indian-shot</name>
    <dbReference type="NCBI Taxonomy" id="4628"/>
    <lineage>
        <taxon>Eukaryota</taxon>
        <taxon>Viridiplantae</taxon>
        <taxon>Streptophyta</taxon>
        <taxon>Embryophyta</taxon>
        <taxon>Tracheophyta</taxon>
        <taxon>Spermatophyta</taxon>
        <taxon>Magnoliopsida</taxon>
        <taxon>Liliopsida</taxon>
        <taxon>Zingiberales</taxon>
        <taxon>Cannaceae</taxon>
        <taxon>Canna</taxon>
    </lineage>
</organism>
<dbReference type="SUPFAM" id="SSF47459">
    <property type="entry name" value="HLH, helix-loop-helix DNA-binding domain"/>
    <property type="match status" value="1"/>
</dbReference>
<proteinExistence type="inferred from homology"/>
<keyword evidence="3" id="KW-0805">Transcription regulation</keyword>
<dbReference type="GO" id="GO:0043565">
    <property type="term" value="F:sequence-specific DNA binding"/>
    <property type="evidence" value="ECO:0007669"/>
    <property type="project" value="TreeGrafter"/>
</dbReference>
<keyword evidence="9" id="KW-1185">Reference proteome</keyword>
<evidence type="ECO:0000256" key="3">
    <source>
        <dbReference type="ARBA" id="ARBA00023015"/>
    </source>
</evidence>
<dbReference type="PANTHER" id="PTHR31945:SF17">
    <property type="entry name" value="TRANSCRIPTION FACTOR FER-LIKE IRON DEFICIENCY-INDUCED TRANSCRIPTION FACTOR"/>
    <property type="match status" value="1"/>
</dbReference>
<dbReference type="Pfam" id="PF00010">
    <property type="entry name" value="HLH"/>
    <property type="match status" value="1"/>
</dbReference>
<evidence type="ECO:0000256" key="4">
    <source>
        <dbReference type="ARBA" id="ARBA00023163"/>
    </source>
</evidence>
<feature type="coiled-coil region" evidence="6">
    <location>
        <begin position="139"/>
        <end position="166"/>
    </location>
</feature>
<gene>
    <name evidence="8" type="ORF">Cni_G10095</name>
</gene>
<keyword evidence="5" id="KW-0539">Nucleus</keyword>
<dbReference type="SMART" id="SM00353">
    <property type="entry name" value="HLH"/>
    <property type="match status" value="1"/>
</dbReference>
<evidence type="ECO:0000256" key="2">
    <source>
        <dbReference type="ARBA" id="ARBA00005510"/>
    </source>
</evidence>
<protein>
    <submittedName>
        <fullName evidence="8">Transcription factor FER-LIKE IRON DEFICIENCY-INDUCED TRANSCRIPTION FACTOR</fullName>
    </submittedName>
</protein>
<evidence type="ECO:0000259" key="7">
    <source>
        <dbReference type="PROSITE" id="PS50888"/>
    </source>
</evidence>
<dbReference type="GO" id="GO:0003700">
    <property type="term" value="F:DNA-binding transcription factor activity"/>
    <property type="evidence" value="ECO:0007669"/>
    <property type="project" value="TreeGrafter"/>
</dbReference>
<dbReference type="GO" id="GO:0046983">
    <property type="term" value="F:protein dimerization activity"/>
    <property type="evidence" value="ECO:0007669"/>
    <property type="project" value="InterPro"/>
</dbReference>
<dbReference type="InterPro" id="IPR011598">
    <property type="entry name" value="bHLH_dom"/>
</dbReference>
<feature type="domain" description="BHLH" evidence="7">
    <location>
        <begin position="100"/>
        <end position="149"/>
    </location>
</feature>
<dbReference type="EMBL" id="CP136892">
    <property type="protein sequence ID" value="WOL01379.1"/>
    <property type="molecule type" value="Genomic_DNA"/>
</dbReference>
<name>A0AAQ3Q898_9LILI</name>
<comment type="subcellular location">
    <subcellularLocation>
        <location evidence="1">Nucleus</location>
    </subcellularLocation>
</comment>
<dbReference type="Proteomes" id="UP001327560">
    <property type="component" value="Chromosome 3"/>
</dbReference>
<dbReference type="InterPro" id="IPR036638">
    <property type="entry name" value="HLH_DNA-bd_sf"/>
</dbReference>
<dbReference type="PROSITE" id="PS50888">
    <property type="entry name" value="BHLH"/>
    <property type="match status" value="1"/>
</dbReference>
<evidence type="ECO:0000313" key="9">
    <source>
        <dbReference type="Proteomes" id="UP001327560"/>
    </source>
</evidence>
<sequence length="299" mass="33615">MESAHPLFFAQELAQHNTTDNSDYKFTPFFLDNYDYDFIDVALHNSDGSMDANNLCQWKEGAQADFGHGEAANNGFQTDAFLQVENEYDDADLISTKTRKDRSKTLISERKRRFRMKEELYQLRSLVPNITKMDKASIIADAIVYMKDLQSQAKKLEEEICNLESSDQMLLQVRPDDHHKSTSTIMQVELGSPDAAVTRGKITQVNVHQVGDRRFYVKVEGRMGGGATASSLYSAMESLFCFRVESSNFLINSSGFVFAVTLKIEDSSKVMMDASTTKLWVAAALLKEGFQLVQSSTVS</sequence>
<accession>A0AAQ3Q898</accession>
<evidence type="ECO:0000256" key="6">
    <source>
        <dbReference type="SAM" id="Coils"/>
    </source>
</evidence>
<dbReference type="PANTHER" id="PTHR31945">
    <property type="entry name" value="TRANSCRIPTION FACTOR SCREAM2-RELATED"/>
    <property type="match status" value="1"/>
</dbReference>
<dbReference type="InterPro" id="IPR051358">
    <property type="entry name" value="TF_AMS/ICE1/BHLH6-like"/>
</dbReference>